<keyword evidence="2" id="KW-0808">Transferase</keyword>
<feature type="domain" description="Nucleolar GTP-binding protein 2 N-terminal" evidence="4">
    <location>
        <begin position="46"/>
        <end position="93"/>
    </location>
</feature>
<keyword evidence="3" id="KW-0012">Acyltransferase</keyword>
<proteinExistence type="inferred from homology"/>
<comment type="similarity">
    <text evidence="1">Belongs to the plant acyltransferase family.</text>
</comment>
<dbReference type="Gene3D" id="3.30.559.10">
    <property type="entry name" value="Chloramphenicol acetyltransferase-like domain"/>
    <property type="match status" value="1"/>
</dbReference>
<dbReference type="InterPro" id="IPR012971">
    <property type="entry name" value="NOG2_N_dom"/>
</dbReference>
<dbReference type="Pfam" id="PF08153">
    <property type="entry name" value="NGP1NT"/>
    <property type="match status" value="1"/>
</dbReference>
<protein>
    <recommendedName>
        <fullName evidence="4">Nucleolar GTP-binding protein 2 N-terminal domain-containing protein</fullName>
    </recommendedName>
</protein>
<evidence type="ECO:0000313" key="6">
    <source>
        <dbReference type="Proteomes" id="UP001187471"/>
    </source>
</evidence>
<reference evidence="5" key="1">
    <citation type="submission" date="2022-12" db="EMBL/GenBank/DDBJ databases">
        <title>Draft genome assemblies for two species of Escallonia (Escalloniales).</title>
        <authorList>
            <person name="Chanderbali A."/>
            <person name="Dervinis C."/>
            <person name="Anghel I."/>
            <person name="Soltis D."/>
            <person name="Soltis P."/>
            <person name="Zapata F."/>
        </authorList>
    </citation>
    <scope>NUCLEOTIDE SEQUENCE</scope>
    <source>
        <strain evidence="5">UCBG92.1500</strain>
        <tissue evidence="5">Leaf</tissue>
    </source>
</reference>
<evidence type="ECO:0000313" key="5">
    <source>
        <dbReference type="EMBL" id="KAK2990651.1"/>
    </source>
</evidence>
<keyword evidence="6" id="KW-1185">Reference proteome</keyword>
<dbReference type="AlphaFoldDB" id="A0AA88RVZ4"/>
<evidence type="ECO:0000259" key="4">
    <source>
        <dbReference type="Pfam" id="PF08153"/>
    </source>
</evidence>
<dbReference type="GO" id="GO:0016746">
    <property type="term" value="F:acyltransferase activity"/>
    <property type="evidence" value="ECO:0007669"/>
    <property type="project" value="UniProtKB-KW"/>
</dbReference>
<comment type="caution">
    <text evidence="5">The sequence shown here is derived from an EMBL/GenBank/DDBJ whole genome shotgun (WGS) entry which is preliminary data.</text>
</comment>
<evidence type="ECO:0000256" key="3">
    <source>
        <dbReference type="ARBA" id="ARBA00023315"/>
    </source>
</evidence>
<evidence type="ECO:0000256" key="1">
    <source>
        <dbReference type="ARBA" id="ARBA00009861"/>
    </source>
</evidence>
<dbReference type="Proteomes" id="UP001187471">
    <property type="component" value="Unassembled WGS sequence"/>
</dbReference>
<dbReference type="InterPro" id="IPR023213">
    <property type="entry name" value="CAT-like_dom_sf"/>
</dbReference>
<dbReference type="PANTHER" id="PTHR31623">
    <property type="entry name" value="F21J9.9"/>
    <property type="match status" value="1"/>
</dbReference>
<sequence>MSTTAVISPPAICQYFWKNIADIPSGPGYFKGYMENKAECTSSEENGRQTRVHLLDREPFADAFGPKNKRKRPKLMASDYEELVKKADGSQDTFEEKYGASTSHEGSEDGFRDLVRHTMFEKGQSKRIWGELYKVIYSSDVVVQVGNMEVEIVSREIIKPSSQTPPHLRVFKLSLFDQIATVSYVPIVFFYPMNQGNYRITEISCRLKSSLSKALTRFYPLAGRIKDHVSIDCNDEGVPFLETRVNREMPQFLNQPNLEVMHQLLPHLPDPSEPEN</sequence>
<organism evidence="5 6">
    <name type="scientific">Escallonia rubra</name>
    <dbReference type="NCBI Taxonomy" id="112253"/>
    <lineage>
        <taxon>Eukaryota</taxon>
        <taxon>Viridiplantae</taxon>
        <taxon>Streptophyta</taxon>
        <taxon>Embryophyta</taxon>
        <taxon>Tracheophyta</taxon>
        <taxon>Spermatophyta</taxon>
        <taxon>Magnoliopsida</taxon>
        <taxon>eudicotyledons</taxon>
        <taxon>Gunneridae</taxon>
        <taxon>Pentapetalae</taxon>
        <taxon>asterids</taxon>
        <taxon>campanulids</taxon>
        <taxon>Escalloniales</taxon>
        <taxon>Escalloniaceae</taxon>
        <taxon>Escallonia</taxon>
    </lineage>
</organism>
<dbReference type="Pfam" id="PF02458">
    <property type="entry name" value="Transferase"/>
    <property type="match status" value="1"/>
</dbReference>
<dbReference type="PANTHER" id="PTHR31623:SF122">
    <property type="entry name" value="HXXXD-TYPE ACYL-TRANSFERASE FAMILY PROTEIN"/>
    <property type="match status" value="1"/>
</dbReference>
<evidence type="ECO:0000256" key="2">
    <source>
        <dbReference type="ARBA" id="ARBA00022679"/>
    </source>
</evidence>
<accession>A0AA88RVZ4</accession>
<dbReference type="EMBL" id="JAVXUO010000634">
    <property type="protein sequence ID" value="KAK2990651.1"/>
    <property type="molecule type" value="Genomic_DNA"/>
</dbReference>
<gene>
    <name evidence="5" type="ORF">RJ640_007785</name>
</gene>
<name>A0AA88RVZ4_9ASTE</name>